<dbReference type="EMBL" id="BSYO01000012">
    <property type="protein sequence ID" value="GMH12673.1"/>
    <property type="molecule type" value="Genomic_DNA"/>
</dbReference>
<name>A0AAD3XPX5_NEPGR</name>
<protein>
    <submittedName>
        <fullName evidence="1">Uncharacterized protein</fullName>
    </submittedName>
</protein>
<dbReference type="PANTHER" id="PTHR46050">
    <property type="entry name" value="TPR REPEAT-CONTAINING THIOREDOXIN"/>
    <property type="match status" value="1"/>
</dbReference>
<comment type="caution">
    <text evidence="1">The sequence shown here is derived from an EMBL/GenBank/DDBJ whole genome shotgun (WGS) entry which is preliminary data.</text>
</comment>
<keyword evidence="2" id="KW-1185">Reference proteome</keyword>
<dbReference type="SUPFAM" id="SSF48452">
    <property type="entry name" value="TPR-like"/>
    <property type="match status" value="1"/>
</dbReference>
<reference evidence="1" key="1">
    <citation type="submission" date="2023-05" db="EMBL/GenBank/DDBJ databases">
        <title>Nepenthes gracilis genome sequencing.</title>
        <authorList>
            <person name="Fukushima K."/>
        </authorList>
    </citation>
    <scope>NUCLEOTIDE SEQUENCE</scope>
    <source>
        <strain evidence="1">SING2019-196</strain>
    </source>
</reference>
<dbReference type="Proteomes" id="UP001279734">
    <property type="component" value="Unassembled WGS sequence"/>
</dbReference>
<accession>A0AAD3XPX5</accession>
<dbReference type="AlphaFoldDB" id="A0AAD3XPX5"/>
<sequence>MSEPRSRWHLGDEFRKYAAISAEKAQQIDSGNAEVVDLIKNVRLVTRARDCGNDLFEFGRFTEASAELDPANSIIYCNRAACRIKLGIWEQSVEGCNKALCI</sequence>
<dbReference type="GO" id="GO:0005737">
    <property type="term" value="C:cytoplasm"/>
    <property type="evidence" value="ECO:0007669"/>
    <property type="project" value="TreeGrafter"/>
</dbReference>
<dbReference type="InterPro" id="IPR011990">
    <property type="entry name" value="TPR-like_helical_dom_sf"/>
</dbReference>
<proteinExistence type="predicted"/>
<evidence type="ECO:0000313" key="1">
    <source>
        <dbReference type="EMBL" id="GMH12673.1"/>
    </source>
</evidence>
<dbReference type="PANTHER" id="PTHR46050:SF3">
    <property type="entry name" value="TPR REPEAT-CONTAINING THIOREDOXIN TTL1"/>
    <property type="match status" value="1"/>
</dbReference>
<dbReference type="Gene3D" id="1.25.40.10">
    <property type="entry name" value="Tetratricopeptide repeat domain"/>
    <property type="match status" value="1"/>
</dbReference>
<dbReference type="InterPro" id="IPR044534">
    <property type="entry name" value="TTL1-4"/>
</dbReference>
<organism evidence="1 2">
    <name type="scientific">Nepenthes gracilis</name>
    <name type="common">Slender pitcher plant</name>
    <dbReference type="NCBI Taxonomy" id="150966"/>
    <lineage>
        <taxon>Eukaryota</taxon>
        <taxon>Viridiplantae</taxon>
        <taxon>Streptophyta</taxon>
        <taxon>Embryophyta</taxon>
        <taxon>Tracheophyta</taxon>
        <taxon>Spermatophyta</taxon>
        <taxon>Magnoliopsida</taxon>
        <taxon>eudicotyledons</taxon>
        <taxon>Gunneridae</taxon>
        <taxon>Pentapetalae</taxon>
        <taxon>Caryophyllales</taxon>
        <taxon>Nepenthaceae</taxon>
        <taxon>Nepenthes</taxon>
    </lineage>
</organism>
<evidence type="ECO:0000313" key="2">
    <source>
        <dbReference type="Proteomes" id="UP001279734"/>
    </source>
</evidence>
<gene>
    <name evidence="1" type="ORF">Nepgr_014514</name>
</gene>